<sequence length="387" mass="41077">MSDDLVIDAFGVRWALRLDGADPDVATRLTELWQGARSRGPDVRTVDPDGSSDIEIFHVGDVPRGSAGHRLSGSEPPATIPYAVSRALTLASIGRRRGSALMLHAAGLSLGPRAVALVGPSGTGKSTASRELGRHFGYLSDETVVLEDDRRVSPYRKPISVVTTNGSPWDKAEFSPAELGLREADTAYLEALVILERDPAREVPELTTLPLIDALVAVIPESSSLPMVERPLQRLAEAASRSGGPYVLRYSEIGDCVDLVADLLAPDGAWTSAAPRAPWSTTPPPDPAPAADVAADGVDDLVGERLVRRPWRDVVHGEDGTLLLIGDRPVRLGPVGEAIWHRAEQPLTRTEAVEAVIDALGPHPDATAIVAEGVAALLDSGVLRPVR</sequence>
<organism evidence="1 2">
    <name type="scientific">Knoellia flava</name>
    <dbReference type="NCBI Taxonomy" id="913969"/>
    <lineage>
        <taxon>Bacteria</taxon>
        <taxon>Bacillati</taxon>
        <taxon>Actinomycetota</taxon>
        <taxon>Actinomycetes</taxon>
        <taxon>Micrococcales</taxon>
        <taxon>Intrasporangiaceae</taxon>
        <taxon>Knoellia</taxon>
    </lineage>
</organism>
<gene>
    <name evidence="1" type="ORF">GCM10011314_17520</name>
</gene>
<dbReference type="InterPro" id="IPR027417">
    <property type="entry name" value="P-loop_NTPase"/>
</dbReference>
<dbReference type="Gene3D" id="3.40.50.300">
    <property type="entry name" value="P-loop containing nucleotide triphosphate hydrolases"/>
    <property type="match status" value="1"/>
</dbReference>
<dbReference type="EMBL" id="BMEA01000001">
    <property type="protein sequence ID" value="GGB78329.1"/>
    <property type="molecule type" value="Genomic_DNA"/>
</dbReference>
<dbReference type="AlphaFoldDB" id="A0A8H9FU72"/>
<protein>
    <submittedName>
        <fullName evidence="1">Uncharacterized protein</fullName>
    </submittedName>
</protein>
<name>A0A8H9FU72_9MICO</name>
<evidence type="ECO:0000313" key="1">
    <source>
        <dbReference type="EMBL" id="GGB78329.1"/>
    </source>
</evidence>
<dbReference type="SUPFAM" id="SSF53795">
    <property type="entry name" value="PEP carboxykinase-like"/>
    <property type="match status" value="1"/>
</dbReference>
<proteinExistence type="predicted"/>
<dbReference type="RefSeq" id="WP_052116853.1">
    <property type="nucleotide sequence ID" value="NZ_BMEA01000001.1"/>
</dbReference>
<dbReference type="Proteomes" id="UP000628079">
    <property type="component" value="Unassembled WGS sequence"/>
</dbReference>
<evidence type="ECO:0000313" key="2">
    <source>
        <dbReference type="Proteomes" id="UP000628079"/>
    </source>
</evidence>
<comment type="caution">
    <text evidence="1">The sequence shown here is derived from an EMBL/GenBank/DDBJ whole genome shotgun (WGS) entry which is preliminary data.</text>
</comment>
<accession>A0A8H9FU72</accession>
<reference evidence="1" key="2">
    <citation type="submission" date="2020-09" db="EMBL/GenBank/DDBJ databases">
        <authorList>
            <person name="Sun Q."/>
            <person name="Zhou Y."/>
        </authorList>
    </citation>
    <scope>NUCLEOTIDE SEQUENCE</scope>
    <source>
        <strain evidence="1">CGMCC 1.10749</strain>
    </source>
</reference>
<reference evidence="1" key="1">
    <citation type="journal article" date="2014" name="Int. J. Syst. Evol. Microbiol.">
        <title>Complete genome sequence of Corynebacterium casei LMG S-19264T (=DSM 44701T), isolated from a smear-ripened cheese.</title>
        <authorList>
            <consortium name="US DOE Joint Genome Institute (JGI-PGF)"/>
            <person name="Walter F."/>
            <person name="Albersmeier A."/>
            <person name="Kalinowski J."/>
            <person name="Ruckert C."/>
        </authorList>
    </citation>
    <scope>NUCLEOTIDE SEQUENCE</scope>
    <source>
        <strain evidence="1">CGMCC 1.10749</strain>
    </source>
</reference>